<name>W8SRF9_9RHOB</name>
<gene>
    <name evidence="2" type="ORF">roselon_02822</name>
</gene>
<evidence type="ECO:0000313" key="3">
    <source>
        <dbReference type="Proteomes" id="UP000019593"/>
    </source>
</evidence>
<evidence type="ECO:0000313" key="2">
    <source>
        <dbReference type="EMBL" id="AHM05120.1"/>
    </source>
</evidence>
<proteinExistence type="predicted"/>
<evidence type="ECO:0008006" key="4">
    <source>
        <dbReference type="Google" id="ProtNLM"/>
    </source>
</evidence>
<protein>
    <recommendedName>
        <fullName evidence="4">DUF3618 domain-containing protein</fullName>
    </recommendedName>
</protein>
<dbReference type="Pfam" id="PF12277">
    <property type="entry name" value="DUF3618"/>
    <property type="match status" value="1"/>
</dbReference>
<keyword evidence="3" id="KW-1185">Reference proteome</keyword>
<dbReference type="InterPro" id="IPR022062">
    <property type="entry name" value="DUF3618"/>
</dbReference>
<dbReference type="KEGG" id="red:roselon_02822"/>
<feature type="region of interest" description="Disordered" evidence="1">
    <location>
        <begin position="276"/>
        <end position="317"/>
    </location>
</feature>
<dbReference type="HOGENOM" id="CLU_056527_0_0_5"/>
<sequence length="317" mass="33942">MRDPDTIEREIAAERDLLVQSLRALDARLSPEAIVERATDRLRGPASNASELVRDNPLALALIGSGVAWLFASTTRDGTAPTQTQTTRAAYDRRETPTASGMPDAADPMVGFDARVAAADAAMRQQDQEGDDIMSMTDTSYHDSAAATNAAEGKRARLRQSATEMRARLHDGLDTLPDAAKARVLEARLKAIEVQHAVEARIARGSDSVRKGANENPLLVGAIAFGVGAALAAALPRTSAENRTLGAHRDQLLDEADRIFREETAKLRNVAEAAVEEGKEAVKDTLRNGPPSEDDPVDRVHAAAKREAKRQGVGDVS</sequence>
<dbReference type="eggNOG" id="ENOG5032S24">
    <property type="taxonomic scope" value="Bacteria"/>
</dbReference>
<evidence type="ECO:0000256" key="1">
    <source>
        <dbReference type="SAM" id="MobiDB-lite"/>
    </source>
</evidence>
<feature type="compositionally biased region" description="Basic and acidic residues" evidence="1">
    <location>
        <begin position="276"/>
        <end position="286"/>
    </location>
</feature>
<dbReference type="EMBL" id="CP004372">
    <property type="protein sequence ID" value="AHM05120.1"/>
    <property type="molecule type" value="Genomic_DNA"/>
</dbReference>
<feature type="compositionally biased region" description="Low complexity" evidence="1">
    <location>
        <begin position="77"/>
        <end position="89"/>
    </location>
</feature>
<dbReference type="Proteomes" id="UP000019593">
    <property type="component" value="Chromosome"/>
</dbReference>
<reference evidence="2 3" key="1">
    <citation type="submission" date="2013-03" db="EMBL/GenBank/DDBJ databases">
        <authorList>
            <person name="Fiebig A."/>
            <person name="Goeker M."/>
            <person name="Klenk H.-P.P."/>
        </authorList>
    </citation>
    <scope>NUCLEOTIDE SEQUENCE [LARGE SCALE GENOMIC DNA]</scope>
    <source>
        <strain evidence="3">DSM 19469</strain>
    </source>
</reference>
<dbReference type="STRING" id="1294273.roselon_02822"/>
<feature type="compositionally biased region" description="Basic and acidic residues" evidence="1">
    <location>
        <begin position="297"/>
        <end position="317"/>
    </location>
</feature>
<accession>W8SRF9</accession>
<dbReference type="AlphaFoldDB" id="W8SRF9"/>
<organism evidence="2 3">
    <name type="scientific">Roseicyclus elongatus DSM 19469</name>
    <dbReference type="NCBI Taxonomy" id="1294273"/>
    <lineage>
        <taxon>Bacteria</taxon>
        <taxon>Pseudomonadati</taxon>
        <taxon>Pseudomonadota</taxon>
        <taxon>Alphaproteobacteria</taxon>
        <taxon>Rhodobacterales</taxon>
        <taxon>Roseobacteraceae</taxon>
        <taxon>Roseicyclus</taxon>
    </lineage>
</organism>
<feature type="region of interest" description="Disordered" evidence="1">
    <location>
        <begin position="77"/>
        <end position="108"/>
    </location>
</feature>
<dbReference type="RefSeq" id="WP_025312817.1">
    <property type="nucleotide sequence ID" value="NZ_CP004372.1"/>
</dbReference>